<protein>
    <submittedName>
        <fullName evidence="1">Glycosyl transferase</fullName>
    </submittedName>
</protein>
<dbReference type="EMBL" id="JAJEPV010000022">
    <property type="protein sequence ID" value="MCC2119939.1"/>
    <property type="molecule type" value="Genomic_DNA"/>
</dbReference>
<dbReference type="AlphaFoldDB" id="A0AAE3D945"/>
<comment type="caution">
    <text evidence="1">The sequence shown here is derived from an EMBL/GenBank/DDBJ whole genome shotgun (WGS) entry which is preliminary data.</text>
</comment>
<dbReference type="Proteomes" id="UP001197795">
    <property type="component" value="Unassembled WGS sequence"/>
</dbReference>
<evidence type="ECO:0000313" key="2">
    <source>
        <dbReference type="Proteomes" id="UP001197795"/>
    </source>
</evidence>
<accession>A0AAE3D945</accession>
<sequence>MIGTEFLKGQGLGNQLFCYVTARCIAIDNNVEFGTASQENFANNIHSNKGMYFMNVDLGREIDKEKCSKIVEREERLITPTSKHNMTLGVYVAGSDKRLLQKIEDNTLIYGNLQAEEYFIKHKDEIKEWLKVNKEYFRPQYSDNNLCILNMRGGEYVGNSDLYLKKKYWTRAMAYMKKINCNMQFLIITEDVEAANIMFPKIPAYHLGMGEDYAALHVAKNLIVSNSSFAFFPIFTSDNVKTIIAPKFWAGYNYSDGYWASEQNIYTGWKYLGRDGKLYTADECRNELKRYKQQRQRRYNRKQGLIWKIEVNYYRMLNLLNRLCRKVKRAHFHIVQIWRKRLNYE</sequence>
<organism evidence="1 2">
    <name type="scientific">Waltera acetigignens</name>
    <dbReference type="NCBI Taxonomy" id="2981769"/>
    <lineage>
        <taxon>Bacteria</taxon>
        <taxon>Bacillati</taxon>
        <taxon>Bacillota</taxon>
        <taxon>Clostridia</taxon>
        <taxon>Lachnospirales</taxon>
        <taxon>Lachnospiraceae</taxon>
        <taxon>Waltera</taxon>
    </lineage>
</organism>
<keyword evidence="2" id="KW-1185">Reference proteome</keyword>
<proteinExistence type="predicted"/>
<name>A0AAE3D945_9FIRM</name>
<reference evidence="1 2" key="1">
    <citation type="submission" date="2021-10" db="EMBL/GenBank/DDBJ databases">
        <title>Anaerobic single-cell dispensing facilitates the cultivation of human gut bacteria.</title>
        <authorList>
            <person name="Afrizal A."/>
        </authorList>
    </citation>
    <scope>NUCLEOTIDE SEQUENCE [LARGE SCALE GENOMIC DNA]</scope>
    <source>
        <strain evidence="1 2">CLA-AA-H273</strain>
    </source>
</reference>
<gene>
    <name evidence="1" type="ORF">LKD75_10120</name>
</gene>
<dbReference type="RefSeq" id="WP_227733383.1">
    <property type="nucleotide sequence ID" value="NZ_JAJEPV010000022.1"/>
</dbReference>
<evidence type="ECO:0000313" key="1">
    <source>
        <dbReference type="EMBL" id="MCC2119939.1"/>
    </source>
</evidence>
<dbReference type="GO" id="GO:0016740">
    <property type="term" value="F:transferase activity"/>
    <property type="evidence" value="ECO:0007669"/>
    <property type="project" value="UniProtKB-KW"/>
</dbReference>
<keyword evidence="1" id="KW-0808">Transferase</keyword>